<dbReference type="AlphaFoldDB" id="A0A0Q3IBZ6"/>
<dbReference type="Proteomes" id="UP000051562">
    <property type="component" value="Unassembled WGS sequence"/>
</dbReference>
<organism evidence="1 2">
    <name type="scientific">Bosea thiooxidans</name>
    <dbReference type="NCBI Taxonomy" id="53254"/>
    <lineage>
        <taxon>Bacteria</taxon>
        <taxon>Pseudomonadati</taxon>
        <taxon>Pseudomonadota</taxon>
        <taxon>Alphaproteobacteria</taxon>
        <taxon>Hyphomicrobiales</taxon>
        <taxon>Boseaceae</taxon>
        <taxon>Bosea</taxon>
    </lineage>
</organism>
<accession>A0A0Q3IBZ6</accession>
<dbReference type="EMBL" id="LMAR01000001">
    <property type="protein sequence ID" value="KQK32357.1"/>
    <property type="molecule type" value="Genomic_DNA"/>
</dbReference>
<gene>
    <name evidence="1" type="ORF">ARD30_00825</name>
</gene>
<name>A0A0Q3IBZ6_9HYPH</name>
<sequence length="72" mass="8058">MSLRRKRERTISNYDECSVLLLSAFFCVTGETAEDAQLRKSIEVALIDLAKARSAASRANVIKFSRRRPLAG</sequence>
<protein>
    <submittedName>
        <fullName evidence="1">Uncharacterized protein</fullName>
    </submittedName>
</protein>
<proteinExistence type="predicted"/>
<evidence type="ECO:0000313" key="2">
    <source>
        <dbReference type="Proteomes" id="UP000051562"/>
    </source>
</evidence>
<evidence type="ECO:0000313" key="1">
    <source>
        <dbReference type="EMBL" id="KQK32357.1"/>
    </source>
</evidence>
<reference evidence="1 2" key="1">
    <citation type="submission" date="2015-10" db="EMBL/GenBank/DDBJ databases">
        <title>Draft genome of Bosea thiooxidans.</title>
        <authorList>
            <person name="Wang X."/>
        </authorList>
    </citation>
    <scope>NUCLEOTIDE SEQUENCE [LARGE SCALE GENOMIC DNA]</scope>
    <source>
        <strain evidence="1 2">CGMCC 9174</strain>
    </source>
</reference>
<comment type="caution">
    <text evidence="1">The sequence shown here is derived from an EMBL/GenBank/DDBJ whole genome shotgun (WGS) entry which is preliminary data.</text>
</comment>
<keyword evidence="2" id="KW-1185">Reference proteome</keyword>